<dbReference type="GO" id="GO:0070646">
    <property type="term" value="P:protein modification by small protein removal"/>
    <property type="evidence" value="ECO:0007669"/>
    <property type="project" value="TreeGrafter"/>
</dbReference>
<dbReference type="Gene3D" id="1.25.10.10">
    <property type="entry name" value="Leucine-rich Repeat Variant"/>
    <property type="match status" value="1"/>
</dbReference>
<dbReference type="Gene3D" id="3.90.1720.30">
    <property type="entry name" value="PPPDE domains"/>
    <property type="match status" value="1"/>
</dbReference>
<evidence type="ECO:0000259" key="5">
    <source>
        <dbReference type="PROSITE" id="PS51396"/>
    </source>
</evidence>
<organism evidence="7 8">
    <name type="scientific">[Torrubiella] hemipterigena</name>
    <dbReference type="NCBI Taxonomy" id="1531966"/>
    <lineage>
        <taxon>Eukaryota</taxon>
        <taxon>Fungi</taxon>
        <taxon>Dikarya</taxon>
        <taxon>Ascomycota</taxon>
        <taxon>Pezizomycotina</taxon>
        <taxon>Sordariomycetes</taxon>
        <taxon>Hypocreomycetidae</taxon>
        <taxon>Hypocreales</taxon>
        <taxon>Clavicipitaceae</taxon>
        <taxon>Clavicipitaceae incertae sedis</taxon>
        <taxon>'Torrubiella' clade</taxon>
    </lineage>
</organism>
<dbReference type="AlphaFoldDB" id="A0A0A1T5Y6"/>
<dbReference type="PROSITE" id="PS51396">
    <property type="entry name" value="PUL"/>
    <property type="match status" value="1"/>
</dbReference>
<evidence type="ECO:0000256" key="1">
    <source>
        <dbReference type="ARBA" id="ARBA00008140"/>
    </source>
</evidence>
<evidence type="ECO:0000256" key="2">
    <source>
        <dbReference type="ARBA" id="ARBA00022670"/>
    </source>
</evidence>
<dbReference type="SMART" id="SM01179">
    <property type="entry name" value="DUF862"/>
    <property type="match status" value="1"/>
</dbReference>
<dbReference type="PROSITE" id="PS00194">
    <property type="entry name" value="THIOREDOXIN_1"/>
    <property type="match status" value="1"/>
</dbReference>
<comment type="similarity">
    <text evidence="1">Belongs to the DeSI family.</text>
</comment>
<dbReference type="GO" id="GO:0006508">
    <property type="term" value="P:proteolysis"/>
    <property type="evidence" value="ECO:0007669"/>
    <property type="project" value="UniProtKB-KW"/>
</dbReference>
<dbReference type="EMBL" id="CDHN01000001">
    <property type="protein sequence ID" value="CEJ80754.1"/>
    <property type="molecule type" value="Genomic_DNA"/>
</dbReference>
<dbReference type="GO" id="GO:0008233">
    <property type="term" value="F:peptidase activity"/>
    <property type="evidence" value="ECO:0007669"/>
    <property type="project" value="UniProtKB-KW"/>
</dbReference>
<dbReference type="InterPro" id="IPR013766">
    <property type="entry name" value="Thioredoxin_domain"/>
</dbReference>
<keyword evidence="8" id="KW-1185">Reference proteome</keyword>
<proteinExistence type="inferred from homology"/>
<gene>
    <name evidence="7" type="ORF">VHEMI00920</name>
</gene>
<accession>A0A0A1T5Y6</accession>
<dbReference type="InterPro" id="IPR042266">
    <property type="entry name" value="PPPDE_sf"/>
</dbReference>
<dbReference type="InterPro" id="IPR036249">
    <property type="entry name" value="Thioredoxin-like_sf"/>
</dbReference>
<sequence>MDVNLLVYDLSRGLAKQMSMGMLGFQLDAIYHTSIELQGREYVYDGGIMDIIPGSSHHGQPMERLLLGQTNLPMDVIHEYLDSLRPIFTAEAYDLFRHNCNNFTDTFSNFLTGKGIPSHISSMPQAVMDSPLGRMLLPQLTQGANSSWQNGSAGQNSYTAAKTQSSRGVINAAQSSQFTQALKDAKQSAAIIFFTSATCPPCKMLYPVFDQLAEELAGEVIFIKVDISNHGVADVAAKYSISTTPTFVTYFKGEELERWSGADSAKLQGNARLLVEMASPSHLHDKLRLPTFANPNARPSLYNKTPPLSKVVAKMDPTIATHDTTKALLKFLEQREESPQDAVMPTLGELAAYLYSVTQSTPPAQLFGLVDLFRASLADPRVSGYFAEEKSHKTLKQIVDVVVKTSDCPYAFRLVSLQMMCNMFSTPLFMSAFLGDDILRQNVTALISSSFLDDNHSNTRVAASSLLFNVSLCQRRSRLNKSPGLPEAEEVELAASVVEAIDQEKESPEALHGMLLALGNLVYGSDLEGELADLLRALAAEDTISAKRKAFPKEPLIQEVGLELLGKGLRKP</sequence>
<dbReference type="PANTHER" id="PTHR12378:SF7">
    <property type="entry name" value="DESUMOYLATING ISOPEPTIDASE 1"/>
    <property type="match status" value="1"/>
</dbReference>
<feature type="domain" description="Thioredoxin" evidence="4">
    <location>
        <begin position="151"/>
        <end position="337"/>
    </location>
</feature>
<keyword evidence="2" id="KW-0645">Protease</keyword>
<dbReference type="Pfam" id="PF08324">
    <property type="entry name" value="PUL"/>
    <property type="match status" value="1"/>
</dbReference>
<dbReference type="Proteomes" id="UP000039046">
    <property type="component" value="Unassembled WGS sequence"/>
</dbReference>
<dbReference type="InterPro" id="IPR011989">
    <property type="entry name" value="ARM-like"/>
</dbReference>
<dbReference type="InterPro" id="IPR013535">
    <property type="entry name" value="PUL_dom"/>
</dbReference>
<dbReference type="HOGENOM" id="CLU_033441_0_0_1"/>
<evidence type="ECO:0008006" key="9">
    <source>
        <dbReference type="Google" id="ProtNLM"/>
    </source>
</evidence>
<dbReference type="SUPFAM" id="SSF52833">
    <property type="entry name" value="Thioredoxin-like"/>
    <property type="match status" value="1"/>
</dbReference>
<reference evidence="7 8" key="1">
    <citation type="journal article" date="2015" name="Genome Announc.">
        <title>Draft Genome Sequence and Gene Annotation of the Entomopathogenic Fungus Verticillium hemipterigenum.</title>
        <authorList>
            <person name="Horn F."/>
            <person name="Habel A."/>
            <person name="Scharf D.H."/>
            <person name="Dworschak J."/>
            <person name="Brakhage A.A."/>
            <person name="Guthke R."/>
            <person name="Hertweck C."/>
            <person name="Linde J."/>
        </authorList>
    </citation>
    <scope>NUCLEOTIDE SEQUENCE [LARGE SCALE GENOMIC DNA]</scope>
</reference>
<protein>
    <recommendedName>
        <fullName evidence="9">Thioredoxin</fullName>
    </recommendedName>
</protein>
<dbReference type="PROSITE" id="PS51858">
    <property type="entry name" value="PPPDE"/>
    <property type="match status" value="1"/>
</dbReference>
<feature type="domain" description="PUL" evidence="5">
    <location>
        <begin position="292"/>
        <end position="567"/>
    </location>
</feature>
<name>A0A0A1T5Y6_9HYPO</name>
<evidence type="ECO:0000259" key="6">
    <source>
        <dbReference type="PROSITE" id="PS51858"/>
    </source>
</evidence>
<dbReference type="Pfam" id="PF05903">
    <property type="entry name" value="Peptidase_C97"/>
    <property type="match status" value="1"/>
</dbReference>
<keyword evidence="3" id="KW-0378">Hydrolase</keyword>
<dbReference type="PANTHER" id="PTHR12378">
    <property type="entry name" value="DESUMOYLATING ISOPEPTIDASE"/>
    <property type="match status" value="1"/>
</dbReference>
<feature type="domain" description="PPPDE" evidence="6">
    <location>
        <begin position="1"/>
        <end position="141"/>
    </location>
</feature>
<dbReference type="InterPro" id="IPR017937">
    <property type="entry name" value="Thioredoxin_CS"/>
</dbReference>
<dbReference type="OrthoDB" id="21221at2759"/>
<evidence type="ECO:0000259" key="4">
    <source>
        <dbReference type="PROSITE" id="PS51352"/>
    </source>
</evidence>
<evidence type="ECO:0000313" key="7">
    <source>
        <dbReference type="EMBL" id="CEJ80754.1"/>
    </source>
</evidence>
<dbReference type="CDD" id="cd02947">
    <property type="entry name" value="TRX_family"/>
    <property type="match status" value="1"/>
</dbReference>
<dbReference type="Pfam" id="PF00085">
    <property type="entry name" value="Thioredoxin"/>
    <property type="match status" value="1"/>
</dbReference>
<dbReference type="STRING" id="1531966.A0A0A1T5Y6"/>
<evidence type="ECO:0000313" key="8">
    <source>
        <dbReference type="Proteomes" id="UP000039046"/>
    </source>
</evidence>
<evidence type="ECO:0000256" key="3">
    <source>
        <dbReference type="ARBA" id="ARBA00022801"/>
    </source>
</evidence>
<dbReference type="InterPro" id="IPR008580">
    <property type="entry name" value="PPPDE_dom"/>
</dbReference>
<dbReference type="PROSITE" id="PS51352">
    <property type="entry name" value="THIOREDOXIN_2"/>
    <property type="match status" value="1"/>
</dbReference>
<dbReference type="Gene3D" id="3.40.30.10">
    <property type="entry name" value="Glutaredoxin"/>
    <property type="match status" value="1"/>
</dbReference>